<protein>
    <submittedName>
        <fullName evidence="1">Uncharacterized protein</fullName>
    </submittedName>
</protein>
<organism evidence="1 2">
    <name type="scientific">Flavobacterium phage vB_FspS_hemulen6-1</name>
    <dbReference type="NCBI Taxonomy" id="2686247"/>
    <lineage>
        <taxon>Viruses</taxon>
        <taxon>Duplodnaviria</taxon>
        <taxon>Heunggongvirae</taxon>
        <taxon>Uroviricota</taxon>
        <taxon>Caudoviricetes</taxon>
        <taxon>Lillamyvirus</taxon>
        <taxon>Lillamyvirus hemulen</taxon>
    </lineage>
</organism>
<proteinExistence type="predicted"/>
<sequence>MWSRNSESFSFRLIYRHKNKYKLITNATIAYNRC</sequence>
<dbReference type="Proteomes" id="UP000463964">
    <property type="component" value="Segment"/>
</dbReference>
<gene>
    <name evidence="1" type="ORF">hemulen61_gp019</name>
</gene>
<evidence type="ECO:0000313" key="2">
    <source>
        <dbReference type="Proteomes" id="UP000463964"/>
    </source>
</evidence>
<accession>A0A6B9LAD4</accession>
<keyword evidence="2" id="KW-1185">Reference proteome</keyword>
<name>A0A6B9LAD4_9CAUD</name>
<reference evidence="1 2" key="1">
    <citation type="journal article" date="2020" name="Viruses">
        <title>Diversity and Host Interactions Among Virulent and Temperate Baltic Sea Flavobacterium Phages.</title>
        <authorList>
            <person name="Nilsson E."/>
            <person name="Bayfield O.W."/>
            <person name="Lundin D."/>
            <person name="Antson A.A."/>
            <person name="Holmfeldt K."/>
        </authorList>
    </citation>
    <scope>NUCLEOTIDE SEQUENCE [LARGE SCALE GENOMIC DNA]</scope>
</reference>
<evidence type="ECO:0000313" key="1">
    <source>
        <dbReference type="EMBL" id="QHB38780.1"/>
    </source>
</evidence>
<dbReference type="EMBL" id="MN812208">
    <property type="protein sequence ID" value="QHB38780.1"/>
    <property type="molecule type" value="Genomic_DNA"/>
</dbReference>